<evidence type="ECO:0000313" key="3">
    <source>
        <dbReference type="EMBL" id="KAF1998314.1"/>
    </source>
</evidence>
<feature type="transmembrane region" description="Helical" evidence="2">
    <location>
        <begin position="250"/>
        <end position="270"/>
    </location>
</feature>
<evidence type="ECO:0000313" key="4">
    <source>
        <dbReference type="Proteomes" id="UP000799779"/>
    </source>
</evidence>
<organism evidence="3 4">
    <name type="scientific">Amniculicola lignicola CBS 123094</name>
    <dbReference type="NCBI Taxonomy" id="1392246"/>
    <lineage>
        <taxon>Eukaryota</taxon>
        <taxon>Fungi</taxon>
        <taxon>Dikarya</taxon>
        <taxon>Ascomycota</taxon>
        <taxon>Pezizomycotina</taxon>
        <taxon>Dothideomycetes</taxon>
        <taxon>Pleosporomycetidae</taxon>
        <taxon>Pleosporales</taxon>
        <taxon>Amniculicolaceae</taxon>
        <taxon>Amniculicola</taxon>
    </lineage>
</organism>
<dbReference type="EMBL" id="ML977605">
    <property type="protein sequence ID" value="KAF1998314.1"/>
    <property type="molecule type" value="Genomic_DNA"/>
</dbReference>
<evidence type="ECO:0000256" key="1">
    <source>
        <dbReference type="SAM" id="MobiDB-lite"/>
    </source>
</evidence>
<gene>
    <name evidence="3" type="ORF">P154DRAFT_469734</name>
</gene>
<feature type="region of interest" description="Disordered" evidence="1">
    <location>
        <begin position="359"/>
        <end position="388"/>
    </location>
</feature>
<dbReference type="OrthoDB" id="2126185at2759"/>
<feature type="transmembrane region" description="Helical" evidence="2">
    <location>
        <begin position="175"/>
        <end position="198"/>
    </location>
</feature>
<keyword evidence="2" id="KW-0472">Membrane</keyword>
<feature type="transmembrane region" description="Helical" evidence="2">
    <location>
        <begin position="218"/>
        <end position="238"/>
    </location>
</feature>
<feature type="transmembrane region" description="Helical" evidence="2">
    <location>
        <begin position="77"/>
        <end position="96"/>
    </location>
</feature>
<evidence type="ECO:0000256" key="2">
    <source>
        <dbReference type="SAM" id="Phobius"/>
    </source>
</evidence>
<feature type="compositionally biased region" description="Basic and acidic residues" evidence="1">
    <location>
        <begin position="359"/>
        <end position="368"/>
    </location>
</feature>
<accession>A0A6A5WBM9</accession>
<reference evidence="3" key="1">
    <citation type="journal article" date="2020" name="Stud. Mycol.">
        <title>101 Dothideomycetes genomes: a test case for predicting lifestyles and emergence of pathogens.</title>
        <authorList>
            <person name="Haridas S."/>
            <person name="Albert R."/>
            <person name="Binder M."/>
            <person name="Bloem J."/>
            <person name="Labutti K."/>
            <person name="Salamov A."/>
            <person name="Andreopoulos B."/>
            <person name="Baker S."/>
            <person name="Barry K."/>
            <person name="Bills G."/>
            <person name="Bluhm B."/>
            <person name="Cannon C."/>
            <person name="Castanera R."/>
            <person name="Culley D."/>
            <person name="Daum C."/>
            <person name="Ezra D."/>
            <person name="Gonzalez J."/>
            <person name="Henrissat B."/>
            <person name="Kuo A."/>
            <person name="Liang C."/>
            <person name="Lipzen A."/>
            <person name="Lutzoni F."/>
            <person name="Magnuson J."/>
            <person name="Mondo S."/>
            <person name="Nolan M."/>
            <person name="Ohm R."/>
            <person name="Pangilinan J."/>
            <person name="Park H.-J."/>
            <person name="Ramirez L."/>
            <person name="Alfaro M."/>
            <person name="Sun H."/>
            <person name="Tritt A."/>
            <person name="Yoshinaga Y."/>
            <person name="Zwiers L.-H."/>
            <person name="Turgeon B."/>
            <person name="Goodwin S."/>
            <person name="Spatafora J."/>
            <person name="Crous P."/>
            <person name="Grigoriev I."/>
        </authorList>
    </citation>
    <scope>NUCLEOTIDE SEQUENCE</scope>
    <source>
        <strain evidence="3">CBS 123094</strain>
    </source>
</reference>
<sequence>MAPPGAIPQGYDGVPSSFMKKIPVPDGEDSNTRAITIFISYLLLCFSLTVFIVLKLLKTYVVLSKSRTARPPPRKHVVLFTLLAVLSLVTTWYHMFDYFQYSYKQWLGWRQHYELSPSQKHWGLWLRNTSLFREAWEITVVGYARYWWTHQIFFFACALGLDLERLGVPRGIKHTWVFMLLGQIVAISFATNLFLLAVILSPPAVIPAPSAGTNQKKLLGPIISLLATLATTIPAYKLADDHYWHHDTDFMPMLLLPHIALMVLPVVRGFLPAKAMHDYTPGFTDTVYKWLWRATASGGLTLLAWQTRRTYNYGGAGGILSAIFEHPAVSSVGCDVIFCWLTWYFWWFTQKDAESNAREFDEGGERDSWAGSGTAIAGGEVKSEVRRR</sequence>
<feature type="transmembrane region" description="Helical" evidence="2">
    <location>
        <begin position="34"/>
        <end position="57"/>
    </location>
</feature>
<dbReference type="AlphaFoldDB" id="A0A6A5WBM9"/>
<keyword evidence="2" id="KW-1133">Transmembrane helix</keyword>
<name>A0A6A5WBM9_9PLEO</name>
<keyword evidence="2" id="KW-0812">Transmembrane</keyword>
<keyword evidence="4" id="KW-1185">Reference proteome</keyword>
<proteinExistence type="predicted"/>
<dbReference type="Proteomes" id="UP000799779">
    <property type="component" value="Unassembled WGS sequence"/>
</dbReference>
<protein>
    <submittedName>
        <fullName evidence="3">Uncharacterized protein</fullName>
    </submittedName>
</protein>